<dbReference type="FunFam" id="2.170.130.10:FF:000001">
    <property type="entry name" value="Catecholate siderophore TonB-dependent receptor"/>
    <property type="match status" value="1"/>
</dbReference>
<evidence type="ECO:0000256" key="3">
    <source>
        <dbReference type="ARBA" id="ARBA00022448"/>
    </source>
</evidence>
<feature type="signal peptide" evidence="16">
    <location>
        <begin position="1"/>
        <end position="33"/>
    </location>
</feature>
<keyword evidence="5" id="KW-0410">Iron transport</keyword>
<proteinExistence type="inferred from homology"/>
<comment type="caution">
    <text evidence="18">The sequence shown here is derived from an EMBL/GenBank/DDBJ whole genome shotgun (WGS) entry which is preliminary data.</text>
</comment>
<dbReference type="InterPro" id="IPR011662">
    <property type="entry name" value="Secretin/TonB_short_N"/>
</dbReference>
<evidence type="ECO:0000256" key="4">
    <source>
        <dbReference type="ARBA" id="ARBA00022452"/>
    </source>
</evidence>
<dbReference type="RefSeq" id="WP_094826331.1">
    <property type="nucleotide sequence ID" value="NZ_NEVL01000003.1"/>
</dbReference>
<dbReference type="PROSITE" id="PS52016">
    <property type="entry name" value="TONB_DEPENDENT_REC_3"/>
    <property type="match status" value="1"/>
</dbReference>
<comment type="subcellular location">
    <subcellularLocation>
        <location evidence="1 14">Cell outer membrane</location>
        <topology evidence="1 14">Multi-pass membrane protein</topology>
    </subcellularLocation>
</comment>
<reference evidence="18 19" key="1">
    <citation type="submission" date="2017-05" db="EMBL/GenBank/DDBJ databases">
        <title>Complete and WGS of Bordetella genogroups.</title>
        <authorList>
            <person name="Spilker T."/>
            <person name="LiPuma J."/>
        </authorList>
    </citation>
    <scope>NUCLEOTIDE SEQUENCE [LARGE SCALE GENOMIC DNA]</scope>
    <source>
        <strain evidence="18 19">AU17610</strain>
    </source>
</reference>
<gene>
    <name evidence="18" type="ORF">CEG14_10600</name>
</gene>
<dbReference type="GO" id="GO:0015344">
    <property type="term" value="F:siderophore uptake transmembrane transporter activity"/>
    <property type="evidence" value="ECO:0007669"/>
    <property type="project" value="TreeGrafter"/>
</dbReference>
<dbReference type="InterPro" id="IPR010105">
    <property type="entry name" value="TonB_sidphr_rcpt"/>
</dbReference>
<feature type="domain" description="Secretin/TonB short N-terminal" evidence="17">
    <location>
        <begin position="63"/>
        <end position="113"/>
    </location>
</feature>
<keyword evidence="10 15" id="KW-0798">TonB box</keyword>
<keyword evidence="11 14" id="KW-0472">Membrane</keyword>
<feature type="chain" id="PRO_5012492408" evidence="16">
    <location>
        <begin position="34"/>
        <end position="803"/>
    </location>
</feature>
<evidence type="ECO:0000313" key="18">
    <source>
        <dbReference type="EMBL" id="OZI35522.1"/>
    </source>
</evidence>
<evidence type="ECO:0000256" key="9">
    <source>
        <dbReference type="ARBA" id="ARBA00023065"/>
    </source>
</evidence>
<evidence type="ECO:0000256" key="7">
    <source>
        <dbReference type="ARBA" id="ARBA00022729"/>
    </source>
</evidence>
<keyword evidence="8" id="KW-0408">Iron</keyword>
<dbReference type="AlphaFoldDB" id="A0A261SEY9"/>
<evidence type="ECO:0000256" key="15">
    <source>
        <dbReference type="RuleBase" id="RU003357"/>
    </source>
</evidence>
<evidence type="ECO:0000256" key="8">
    <source>
        <dbReference type="ARBA" id="ARBA00023004"/>
    </source>
</evidence>
<comment type="similarity">
    <text evidence="2 14 15">Belongs to the TonB-dependent receptor family.</text>
</comment>
<dbReference type="SMART" id="SM00965">
    <property type="entry name" value="STN"/>
    <property type="match status" value="1"/>
</dbReference>
<dbReference type="PANTHER" id="PTHR32552:SF68">
    <property type="entry name" value="FERRICHROME OUTER MEMBRANE TRANSPORTER_PHAGE RECEPTOR"/>
    <property type="match status" value="1"/>
</dbReference>
<keyword evidence="3 14" id="KW-0813">Transport</keyword>
<dbReference type="GO" id="GO:0038023">
    <property type="term" value="F:signaling receptor activity"/>
    <property type="evidence" value="ECO:0007669"/>
    <property type="project" value="InterPro"/>
</dbReference>
<dbReference type="Proteomes" id="UP000217005">
    <property type="component" value="Unassembled WGS sequence"/>
</dbReference>
<protein>
    <submittedName>
        <fullName evidence="18">TonB-dependent siderophore receptor</fullName>
    </submittedName>
</protein>
<dbReference type="InterPro" id="IPR000531">
    <property type="entry name" value="Beta-barrel_TonB"/>
</dbReference>
<dbReference type="Pfam" id="PF07660">
    <property type="entry name" value="STN"/>
    <property type="match status" value="1"/>
</dbReference>
<dbReference type="CDD" id="cd01347">
    <property type="entry name" value="ligand_gated_channel"/>
    <property type="match status" value="1"/>
</dbReference>
<keyword evidence="7 16" id="KW-0732">Signal</keyword>
<dbReference type="Pfam" id="PF00593">
    <property type="entry name" value="TonB_dep_Rec_b-barrel"/>
    <property type="match status" value="1"/>
</dbReference>
<dbReference type="GO" id="GO:0015891">
    <property type="term" value="P:siderophore transport"/>
    <property type="evidence" value="ECO:0007669"/>
    <property type="project" value="InterPro"/>
</dbReference>
<evidence type="ECO:0000313" key="19">
    <source>
        <dbReference type="Proteomes" id="UP000217005"/>
    </source>
</evidence>
<keyword evidence="13 14" id="KW-0998">Cell outer membrane</keyword>
<dbReference type="Gene3D" id="2.170.130.10">
    <property type="entry name" value="TonB-dependent receptor, plug domain"/>
    <property type="match status" value="1"/>
</dbReference>
<dbReference type="Gene3D" id="2.40.170.20">
    <property type="entry name" value="TonB-dependent receptor, beta-barrel domain"/>
    <property type="match status" value="1"/>
</dbReference>
<evidence type="ECO:0000256" key="2">
    <source>
        <dbReference type="ARBA" id="ARBA00009810"/>
    </source>
</evidence>
<dbReference type="InterPro" id="IPR036942">
    <property type="entry name" value="Beta-barrel_TonB_sf"/>
</dbReference>
<evidence type="ECO:0000259" key="17">
    <source>
        <dbReference type="SMART" id="SM00965"/>
    </source>
</evidence>
<name>A0A261SEY9_9BORD</name>
<evidence type="ECO:0000256" key="10">
    <source>
        <dbReference type="ARBA" id="ARBA00023077"/>
    </source>
</evidence>
<dbReference type="NCBIfam" id="TIGR01783">
    <property type="entry name" value="TonB-siderophor"/>
    <property type="match status" value="1"/>
</dbReference>
<keyword evidence="12 18" id="KW-0675">Receptor</keyword>
<dbReference type="InterPro" id="IPR039426">
    <property type="entry name" value="TonB-dep_rcpt-like"/>
</dbReference>
<evidence type="ECO:0000256" key="6">
    <source>
        <dbReference type="ARBA" id="ARBA00022692"/>
    </source>
</evidence>
<dbReference type="GO" id="GO:0009279">
    <property type="term" value="C:cell outer membrane"/>
    <property type="evidence" value="ECO:0007669"/>
    <property type="project" value="UniProtKB-SubCell"/>
</dbReference>
<accession>A0A261SEY9</accession>
<sequence length="803" mass="88259">MKKKVGKRLAQGVATSSLVIASLTMGLPGGAAAQPRAAQTASFDIPAQSLADALVIFGAQSGYQVTVDGASIRAARANAVRGQMPAQRALSELLAGSGFTHDITNNVVTIRPLPAASGSATQLAPVQVEGSVPTAYGPADGYIAYRSATATKTDTPLIEVPASVSVVTGEQIQAQQPKTVTQALRYTPGVTSEVAGGQIIADQLIIRGFQQGTGRLLRDGLRGFPSDYLGWDAPEPYGLERIEVLRGASSVLYGSSDPGGQINLVTKRAPRTPQYQVQVQGGTHDYSHAAFDIGGPMDAEGVWSYRLTGLVRSNDVQVDEIRNERRFVAPTFTWRPSAATEFTLLTEYQKQTGNFANALPAQGTVLYNPNGKLPRHRYIGEPDFDRSVNEKTSVGYLFEHRFNDTLTVRQNLRYSHVRHRSDELFILGWADADQRLANRFADSRRGSGDVLAVDNQVQAKFTTGPVDHTLLTGLDYSRIKYSQWQQLGLAAPLDLFSPVYGNTDMMMFPASEYRQTVQQTGLYLQDQLKIDKKWVLLLGGRYDWVRNENSATWASAPVQNDEKFTGRAGLVYLSDTGLAPYISYFESFLPATGRTFDNRVFKPEMGRQYEIGVKYEPPQSNAMYTLALFDLTKKNVSTPDPANPGFNIQEGQTRSRGVELEAKVGLAQNLDLMASYTWNAVKVKRSTEPEIQGNRPVRVPEHMASLWVDYRLPASGPLYGLRMGGGVRYVGDSYGDRENAFKVPSYTVFDAMLRYEFTPGRGLALSLNASNLFDKKYVASCYSMVGCQYGQGRTMYATMEYTW</sequence>
<evidence type="ECO:0000256" key="13">
    <source>
        <dbReference type="ARBA" id="ARBA00023237"/>
    </source>
</evidence>
<evidence type="ECO:0000256" key="12">
    <source>
        <dbReference type="ARBA" id="ARBA00023170"/>
    </source>
</evidence>
<evidence type="ECO:0000256" key="5">
    <source>
        <dbReference type="ARBA" id="ARBA00022496"/>
    </source>
</evidence>
<evidence type="ECO:0000256" key="1">
    <source>
        <dbReference type="ARBA" id="ARBA00004571"/>
    </source>
</evidence>
<evidence type="ECO:0000256" key="16">
    <source>
        <dbReference type="SAM" id="SignalP"/>
    </source>
</evidence>
<keyword evidence="6 14" id="KW-0812">Transmembrane</keyword>
<evidence type="ECO:0000256" key="11">
    <source>
        <dbReference type="ARBA" id="ARBA00023136"/>
    </source>
</evidence>
<keyword evidence="4 14" id="KW-1134">Transmembrane beta strand</keyword>
<evidence type="ECO:0000256" key="14">
    <source>
        <dbReference type="PROSITE-ProRule" id="PRU01360"/>
    </source>
</evidence>
<dbReference type="PANTHER" id="PTHR32552">
    <property type="entry name" value="FERRICHROME IRON RECEPTOR-RELATED"/>
    <property type="match status" value="1"/>
</dbReference>
<dbReference type="SUPFAM" id="SSF56935">
    <property type="entry name" value="Porins"/>
    <property type="match status" value="1"/>
</dbReference>
<dbReference type="InterPro" id="IPR012910">
    <property type="entry name" value="Plug_dom"/>
</dbReference>
<organism evidence="18 19">
    <name type="scientific">Bordetella genomosp. 1</name>
    <dbReference type="NCBI Taxonomy" id="1395607"/>
    <lineage>
        <taxon>Bacteria</taxon>
        <taxon>Pseudomonadati</taxon>
        <taxon>Pseudomonadota</taxon>
        <taxon>Betaproteobacteria</taxon>
        <taxon>Burkholderiales</taxon>
        <taxon>Alcaligenaceae</taxon>
        <taxon>Bordetella</taxon>
    </lineage>
</organism>
<keyword evidence="9" id="KW-0406">Ion transport</keyword>
<dbReference type="InterPro" id="IPR037066">
    <property type="entry name" value="Plug_dom_sf"/>
</dbReference>
<dbReference type="FunFam" id="2.40.170.20:FF:000005">
    <property type="entry name" value="TonB-dependent siderophore receptor"/>
    <property type="match status" value="1"/>
</dbReference>
<dbReference type="EMBL" id="NEVL01000003">
    <property type="protein sequence ID" value="OZI35522.1"/>
    <property type="molecule type" value="Genomic_DNA"/>
</dbReference>
<dbReference type="Pfam" id="PF07715">
    <property type="entry name" value="Plug"/>
    <property type="match status" value="1"/>
</dbReference>
<dbReference type="OrthoDB" id="127311at2"/>
<dbReference type="Gene3D" id="3.55.50.30">
    <property type="match status" value="1"/>
</dbReference>